<dbReference type="OrthoDB" id="1909574at2759"/>
<dbReference type="InParanoid" id="A0A2G5E1J5"/>
<dbReference type="CDD" id="cd23509">
    <property type="entry name" value="Gnk2-like"/>
    <property type="match status" value="2"/>
</dbReference>
<gene>
    <name evidence="5" type="ORF">AQUCO_01300413v1</name>
</gene>
<dbReference type="Gene3D" id="3.30.430.20">
    <property type="entry name" value="Gnk2 domain, C-X8-C-X2-C motif"/>
    <property type="match status" value="2"/>
</dbReference>
<dbReference type="Pfam" id="PF01657">
    <property type="entry name" value="Stress-antifung"/>
    <property type="match status" value="2"/>
</dbReference>
<feature type="domain" description="Gnk2-homologous" evidence="4">
    <location>
        <begin position="112"/>
        <end position="221"/>
    </location>
</feature>
<dbReference type="AlphaFoldDB" id="A0A2G5E1J5"/>
<evidence type="ECO:0000313" key="6">
    <source>
        <dbReference type="Proteomes" id="UP000230069"/>
    </source>
</evidence>
<evidence type="ECO:0000256" key="1">
    <source>
        <dbReference type="ARBA" id="ARBA00022729"/>
    </source>
</evidence>
<evidence type="ECO:0000256" key="2">
    <source>
        <dbReference type="ARBA" id="ARBA00022737"/>
    </source>
</evidence>
<dbReference type="EMBL" id="KZ305030">
    <property type="protein sequence ID" value="PIA49606.1"/>
    <property type="molecule type" value="Genomic_DNA"/>
</dbReference>
<keyword evidence="2" id="KW-0677">Repeat</keyword>
<dbReference type="PROSITE" id="PS51473">
    <property type="entry name" value="GNK2"/>
    <property type="match status" value="1"/>
</dbReference>
<evidence type="ECO:0000256" key="3">
    <source>
        <dbReference type="SAM" id="SignalP"/>
    </source>
</evidence>
<dbReference type="InterPro" id="IPR038408">
    <property type="entry name" value="GNK2_sf"/>
</dbReference>
<feature type="chain" id="PRO_5013626549" description="Gnk2-homologous domain-containing protein" evidence="3">
    <location>
        <begin position="25"/>
        <end position="224"/>
    </location>
</feature>
<organism evidence="5 6">
    <name type="scientific">Aquilegia coerulea</name>
    <name type="common">Rocky mountain columbine</name>
    <dbReference type="NCBI Taxonomy" id="218851"/>
    <lineage>
        <taxon>Eukaryota</taxon>
        <taxon>Viridiplantae</taxon>
        <taxon>Streptophyta</taxon>
        <taxon>Embryophyta</taxon>
        <taxon>Tracheophyta</taxon>
        <taxon>Spermatophyta</taxon>
        <taxon>Magnoliopsida</taxon>
        <taxon>Ranunculales</taxon>
        <taxon>Ranunculaceae</taxon>
        <taxon>Thalictroideae</taxon>
        <taxon>Aquilegia</taxon>
    </lineage>
</organism>
<dbReference type="PANTHER" id="PTHR32099">
    <property type="entry name" value="CYSTEINE-RICH REPEAT SECRETORY PROTEIN"/>
    <property type="match status" value="1"/>
</dbReference>
<name>A0A2G5E1J5_AQUCA</name>
<reference evidence="5 6" key="1">
    <citation type="submission" date="2017-09" db="EMBL/GenBank/DDBJ databases">
        <title>WGS assembly of Aquilegia coerulea Goldsmith.</title>
        <authorList>
            <person name="Hodges S."/>
            <person name="Kramer E."/>
            <person name="Nordborg M."/>
            <person name="Tomkins J."/>
            <person name="Borevitz J."/>
            <person name="Derieg N."/>
            <person name="Yan J."/>
            <person name="Mihaltcheva S."/>
            <person name="Hayes R.D."/>
            <person name="Rokhsar D."/>
        </authorList>
    </citation>
    <scope>NUCLEOTIDE SEQUENCE [LARGE SCALE GENOMIC DNA]</scope>
    <source>
        <strain evidence="6">cv. Goldsmith</strain>
    </source>
</reference>
<sequence>MDSGRWILFLSYILTTLFACLTNAQPNFQAFYCNYDYNDITFRKNLESLPERLSSSEASFHNFSIGQIPDTVNVIALCRGDVAWDMCRSCLMDANAKLIAICPNENDPEKRKLGKISIGWYDQYATIPQFDQAVRTLLNNLLQEASRGSSVRKFATGSTTTGPSNNITLYGLAECTPDLNMQQCKDCLSGAAEKLPECCNGRIGGRVLRPSCNFRYEMGRFYGV</sequence>
<dbReference type="PROSITE" id="PS51257">
    <property type="entry name" value="PROKAR_LIPOPROTEIN"/>
    <property type="match status" value="1"/>
</dbReference>
<keyword evidence="6" id="KW-1185">Reference proteome</keyword>
<protein>
    <recommendedName>
        <fullName evidence="4">Gnk2-homologous domain-containing protein</fullName>
    </recommendedName>
</protein>
<evidence type="ECO:0000259" key="4">
    <source>
        <dbReference type="PROSITE" id="PS51473"/>
    </source>
</evidence>
<accession>A0A2G5E1J5</accession>
<dbReference type="STRING" id="218851.A0A2G5E1J5"/>
<evidence type="ECO:0000313" key="5">
    <source>
        <dbReference type="EMBL" id="PIA49606.1"/>
    </source>
</evidence>
<dbReference type="FunFam" id="3.30.430.20:FF:000002">
    <property type="entry name" value="Cysteine-rich receptor-like protein kinase 10"/>
    <property type="match status" value="1"/>
</dbReference>
<feature type="signal peptide" evidence="3">
    <location>
        <begin position="1"/>
        <end position="24"/>
    </location>
</feature>
<dbReference type="PANTHER" id="PTHR32099:SF51">
    <property type="entry name" value="CYSTEINE-RICH RECEPTOR-LIKE PROTEIN KINASE 25 ISOFORM X1"/>
    <property type="match status" value="1"/>
</dbReference>
<keyword evidence="1 3" id="KW-0732">Signal</keyword>
<dbReference type="InterPro" id="IPR002902">
    <property type="entry name" value="GNK2"/>
</dbReference>
<dbReference type="Proteomes" id="UP000230069">
    <property type="component" value="Unassembled WGS sequence"/>
</dbReference>
<proteinExistence type="predicted"/>